<proteinExistence type="predicted"/>
<dbReference type="EMBL" id="NUFG01000025">
    <property type="protein sequence ID" value="PEK20102.1"/>
    <property type="molecule type" value="Genomic_DNA"/>
</dbReference>
<dbReference type="Proteomes" id="UP000220435">
    <property type="component" value="Unassembled WGS sequence"/>
</dbReference>
<evidence type="ECO:0000313" key="2">
    <source>
        <dbReference type="Proteomes" id="UP000220435"/>
    </source>
</evidence>
<reference evidence="1 2" key="1">
    <citation type="submission" date="2017-09" db="EMBL/GenBank/DDBJ databases">
        <title>Large-scale bioinformatics analysis of Bacillus genomes uncovers conserved roles of natural products in bacterial physiology.</title>
        <authorList>
            <consortium name="Agbiome Team Llc"/>
            <person name="Bleich R.M."/>
            <person name="Kirk G.J."/>
            <person name="Santa Maria K.C."/>
            <person name="Allen S.E."/>
            <person name="Farag S."/>
            <person name="Shank E.A."/>
            <person name="Bowers A."/>
        </authorList>
    </citation>
    <scope>NUCLEOTIDE SEQUENCE [LARGE SCALE GENOMIC DNA]</scope>
    <source>
        <strain evidence="1 2">AFS000414</strain>
    </source>
</reference>
<evidence type="ECO:0000313" key="1">
    <source>
        <dbReference type="EMBL" id="PEK20102.1"/>
    </source>
</evidence>
<dbReference type="AlphaFoldDB" id="A0AB73R6V6"/>
<organism evidence="1 2">
    <name type="scientific">Bacillus wiedmannii</name>
    <dbReference type="NCBI Taxonomy" id="1890302"/>
    <lineage>
        <taxon>Bacteria</taxon>
        <taxon>Bacillati</taxon>
        <taxon>Bacillota</taxon>
        <taxon>Bacilli</taxon>
        <taxon>Bacillales</taxon>
        <taxon>Bacillaceae</taxon>
        <taxon>Bacillus</taxon>
        <taxon>Bacillus cereus group</taxon>
    </lineage>
</organism>
<name>A0AB73R6V6_9BACI</name>
<comment type="caution">
    <text evidence="1">The sequence shown here is derived from an EMBL/GenBank/DDBJ whole genome shotgun (WGS) entry which is preliminary data.</text>
</comment>
<accession>A0AB73R6V6</accession>
<gene>
    <name evidence="1" type="ORF">CN694_25305</name>
</gene>
<protein>
    <submittedName>
        <fullName evidence="1">Uncharacterized protein</fullName>
    </submittedName>
</protein>
<sequence length="61" mass="7372">MFCLAWVGFRNASSTPIINTPFEKVEKYTFLLFYFFVVYYKPSPKLPPRLFLYRNLIIELQ</sequence>